<organism evidence="1 2">
    <name type="scientific">Paenibacillus gallinarum</name>
    <dbReference type="NCBI Taxonomy" id="2762232"/>
    <lineage>
        <taxon>Bacteria</taxon>
        <taxon>Bacillati</taxon>
        <taxon>Bacillota</taxon>
        <taxon>Bacilli</taxon>
        <taxon>Bacillales</taxon>
        <taxon>Paenibacillaceae</taxon>
        <taxon>Paenibacillus</taxon>
    </lineage>
</organism>
<protein>
    <recommendedName>
        <fullName evidence="3">Mannosyl-glycoprotein endo-beta-N-acetylglucosamidase-like domain-containing protein</fullName>
    </recommendedName>
</protein>
<dbReference type="EMBL" id="JACSQL010000006">
    <property type="protein sequence ID" value="MBD7969240.1"/>
    <property type="molecule type" value="Genomic_DNA"/>
</dbReference>
<evidence type="ECO:0000313" key="2">
    <source>
        <dbReference type="Proteomes" id="UP000608071"/>
    </source>
</evidence>
<sequence>MYMSKYDLAAIKAVELVYQGVTDSPVKAWDMATSELFGEGSWGHKKGCPKNAFLGLCEEGYIQGIPKGIYNTRRNSKNKNYAIKATEIIKEQPELLEDIKKLWYRVSNGSGKSHNHQMEVVKALYKKNYIRDGY</sequence>
<keyword evidence="2" id="KW-1185">Reference proteome</keyword>
<dbReference type="Proteomes" id="UP000608071">
    <property type="component" value="Unassembled WGS sequence"/>
</dbReference>
<proteinExistence type="predicted"/>
<evidence type="ECO:0008006" key="3">
    <source>
        <dbReference type="Google" id="ProtNLM"/>
    </source>
</evidence>
<gene>
    <name evidence="1" type="ORF">H9647_14285</name>
</gene>
<evidence type="ECO:0000313" key="1">
    <source>
        <dbReference type="EMBL" id="MBD7969240.1"/>
    </source>
</evidence>
<reference evidence="1 2" key="1">
    <citation type="submission" date="2020-08" db="EMBL/GenBank/DDBJ databases">
        <title>A Genomic Blueprint of the Chicken Gut Microbiome.</title>
        <authorList>
            <person name="Gilroy R."/>
            <person name="Ravi A."/>
            <person name="Getino M."/>
            <person name="Pursley I."/>
            <person name="Horton D.L."/>
            <person name="Alikhan N.-F."/>
            <person name="Baker D."/>
            <person name="Gharbi K."/>
            <person name="Hall N."/>
            <person name="Watson M."/>
            <person name="Adriaenssens E.M."/>
            <person name="Foster-Nyarko E."/>
            <person name="Jarju S."/>
            <person name="Secka A."/>
            <person name="Antonio M."/>
            <person name="Oren A."/>
            <person name="Chaudhuri R."/>
            <person name="La Ragione R.M."/>
            <person name="Hildebrand F."/>
            <person name="Pallen M.J."/>
        </authorList>
    </citation>
    <scope>NUCLEOTIDE SEQUENCE [LARGE SCALE GENOMIC DNA]</scope>
    <source>
        <strain evidence="1 2">Sa2BVA9</strain>
    </source>
</reference>
<dbReference type="Pfam" id="PF22399">
    <property type="entry name" value="DUF6979"/>
    <property type="match status" value="1"/>
</dbReference>
<accession>A0ABR8T0S4</accession>
<comment type="caution">
    <text evidence="1">The sequence shown here is derived from an EMBL/GenBank/DDBJ whole genome shotgun (WGS) entry which is preliminary data.</text>
</comment>
<dbReference type="InterPro" id="IPR053917">
    <property type="entry name" value="DUF6979"/>
</dbReference>
<name>A0ABR8T0S4_9BACL</name>